<dbReference type="Proteomes" id="UP000182130">
    <property type="component" value="Unassembled WGS sequence"/>
</dbReference>
<reference evidence="2" key="1">
    <citation type="submission" date="2016-10" db="EMBL/GenBank/DDBJ databases">
        <authorList>
            <person name="Varghese N."/>
            <person name="Submissions S."/>
        </authorList>
    </citation>
    <scope>NUCLEOTIDE SEQUENCE [LARGE SCALE GENOMIC DNA]</scope>
    <source>
        <strain evidence="2">CGMCC 1.10783</strain>
    </source>
</reference>
<gene>
    <name evidence="1" type="ORF">SAMN05216555_10533</name>
</gene>
<protein>
    <submittedName>
        <fullName evidence="1">Uncharacterized protein</fullName>
    </submittedName>
</protein>
<dbReference type="EMBL" id="FNEI01000005">
    <property type="protein sequence ID" value="SDI86526.1"/>
    <property type="molecule type" value="Genomic_DNA"/>
</dbReference>
<proteinExistence type="predicted"/>
<name>A0A1G8P2P3_9MICC</name>
<organism evidence="1 2">
    <name type="scientific">Arthrobacter cupressi</name>
    <dbReference type="NCBI Taxonomy" id="1045773"/>
    <lineage>
        <taxon>Bacteria</taxon>
        <taxon>Bacillati</taxon>
        <taxon>Actinomycetota</taxon>
        <taxon>Actinomycetes</taxon>
        <taxon>Micrococcales</taxon>
        <taxon>Micrococcaceae</taxon>
        <taxon>Arthrobacter</taxon>
    </lineage>
</organism>
<dbReference type="STRING" id="1045773.SAMN05216555_10533"/>
<dbReference type="AlphaFoldDB" id="A0A1G8P2P3"/>
<evidence type="ECO:0000313" key="1">
    <source>
        <dbReference type="EMBL" id="SDI86526.1"/>
    </source>
</evidence>
<sequence length="180" mass="19264">MEAQLAAEQRLVLESEVSERARVEIAGIALADRLRAALGRELAVLLSSGLQVSGVLAHVGSEWIVLNEAPQQWLVPYSAVARYQGVGRDVLQDSGVRARMGLASALRGLARDRSEVTVHLAMAATQERALFGVIDRVGKDHFDLAVTSAGEARRQGNVSSVVTVPFATLAALRSLRGQEL</sequence>
<accession>A0A1G8P2P3</accession>
<evidence type="ECO:0000313" key="2">
    <source>
        <dbReference type="Proteomes" id="UP000182130"/>
    </source>
</evidence>
<keyword evidence="2" id="KW-1185">Reference proteome</keyword>